<dbReference type="Proteomes" id="UP000024635">
    <property type="component" value="Unassembled WGS sequence"/>
</dbReference>
<dbReference type="AlphaFoldDB" id="A0A016SKL7"/>
<name>A0A016SKL7_9BILA</name>
<evidence type="ECO:0000313" key="2">
    <source>
        <dbReference type="Proteomes" id="UP000024635"/>
    </source>
</evidence>
<protein>
    <submittedName>
        <fullName evidence="1">Uncharacterized protein</fullName>
    </submittedName>
</protein>
<keyword evidence="2" id="KW-1185">Reference proteome</keyword>
<comment type="caution">
    <text evidence="1">The sequence shown here is derived from an EMBL/GenBank/DDBJ whole genome shotgun (WGS) entry which is preliminary data.</text>
</comment>
<accession>A0A016SKL7</accession>
<sequence>MAKVSSTLLQTSSFRCFQNFCQVIIWNLIGPTASRRAWRSAFVGSVLETVFEVQSMKQSLWLASRRVVSFWLETKGFLHDLRFDRLSPVAVPSDARDGKARCVGCIDME</sequence>
<reference evidence="2" key="1">
    <citation type="journal article" date="2015" name="Nat. Genet.">
        <title>The genome and transcriptome of the zoonotic hookworm Ancylostoma ceylanicum identify infection-specific gene families.</title>
        <authorList>
            <person name="Schwarz E.M."/>
            <person name="Hu Y."/>
            <person name="Antoshechkin I."/>
            <person name="Miller M.M."/>
            <person name="Sternberg P.W."/>
            <person name="Aroian R.V."/>
        </authorList>
    </citation>
    <scope>NUCLEOTIDE SEQUENCE</scope>
    <source>
        <strain evidence="2">HY135</strain>
    </source>
</reference>
<dbReference type="EMBL" id="JARK01001548">
    <property type="protein sequence ID" value="EYB90897.1"/>
    <property type="molecule type" value="Genomic_DNA"/>
</dbReference>
<evidence type="ECO:0000313" key="1">
    <source>
        <dbReference type="EMBL" id="EYB90897.1"/>
    </source>
</evidence>
<gene>
    <name evidence="1" type="primary">Acey_s0212.g2223</name>
    <name evidence="1" type="ORF">Y032_0212g2223</name>
</gene>
<proteinExistence type="predicted"/>
<organism evidence="1 2">
    <name type="scientific">Ancylostoma ceylanicum</name>
    <dbReference type="NCBI Taxonomy" id="53326"/>
    <lineage>
        <taxon>Eukaryota</taxon>
        <taxon>Metazoa</taxon>
        <taxon>Ecdysozoa</taxon>
        <taxon>Nematoda</taxon>
        <taxon>Chromadorea</taxon>
        <taxon>Rhabditida</taxon>
        <taxon>Rhabditina</taxon>
        <taxon>Rhabditomorpha</taxon>
        <taxon>Strongyloidea</taxon>
        <taxon>Ancylostomatidae</taxon>
        <taxon>Ancylostomatinae</taxon>
        <taxon>Ancylostoma</taxon>
    </lineage>
</organism>